<dbReference type="EMBL" id="FRCP01000009">
    <property type="protein sequence ID" value="SHM39018.1"/>
    <property type="molecule type" value="Genomic_DNA"/>
</dbReference>
<organism evidence="1 2">
    <name type="scientific">Anaerosporobacter mobilis DSM 15930</name>
    <dbReference type="NCBI Taxonomy" id="1120996"/>
    <lineage>
        <taxon>Bacteria</taxon>
        <taxon>Bacillati</taxon>
        <taxon>Bacillota</taxon>
        <taxon>Clostridia</taxon>
        <taxon>Lachnospirales</taxon>
        <taxon>Lachnospiraceae</taxon>
        <taxon>Anaerosporobacter</taxon>
    </lineage>
</organism>
<evidence type="ECO:0000313" key="1">
    <source>
        <dbReference type="EMBL" id="SHM39018.1"/>
    </source>
</evidence>
<dbReference type="InterPro" id="IPR058705">
    <property type="entry name" value="A_ENA"/>
</dbReference>
<evidence type="ECO:0000313" key="2">
    <source>
        <dbReference type="Proteomes" id="UP000184038"/>
    </source>
</evidence>
<dbReference type="AlphaFoldDB" id="A0A1M7IEJ5"/>
<keyword evidence="2" id="KW-1185">Reference proteome</keyword>
<gene>
    <name evidence="1" type="ORF">SAMN02746066_01812</name>
</gene>
<dbReference type="OrthoDB" id="2082444at2"/>
<dbReference type="Proteomes" id="UP000184038">
    <property type="component" value="Unassembled WGS sequence"/>
</dbReference>
<name>A0A1M7IEJ5_9FIRM</name>
<sequence>MLKIETKKALEINAIHGFRGIANDGGCFYFTVKDENKIIKCDVCFNPIKCFETCRNYAYICYDSNEDCFWATDYEDSSCIYKLNNSFVEIGKRVILIPELREKEINGISHHAKSDRLFISYSNAIVSMEKYSLSDCRILFRSCKKRIRGVTDLFTCFICFGVTRPRQEIRISSLCGGQSKSICIPSCFRIESMVSVPNDKNYGESHLFILLTKQGGEQCVMECIVEDLCIYEHKRCCCDKLEEIAKKEAMIAHCINEESEKFINIINSSNNTREINAAMTSLIMIIDRAANEERELSNKLQKLMEHCDFCNEMNE</sequence>
<dbReference type="RefSeq" id="WP_073286325.1">
    <property type="nucleotide sequence ID" value="NZ_FRCP01000009.1"/>
</dbReference>
<reference evidence="1 2" key="1">
    <citation type="submission" date="2016-11" db="EMBL/GenBank/DDBJ databases">
        <authorList>
            <person name="Jaros S."/>
            <person name="Januszkiewicz K."/>
            <person name="Wedrychowicz H."/>
        </authorList>
    </citation>
    <scope>NUCLEOTIDE SEQUENCE [LARGE SCALE GENOMIC DNA]</scope>
    <source>
        <strain evidence="1 2">DSM 15930</strain>
    </source>
</reference>
<proteinExistence type="predicted"/>
<protein>
    <submittedName>
        <fullName evidence="1">Uncharacterized protein</fullName>
    </submittedName>
</protein>
<accession>A0A1M7IEJ5</accession>
<dbReference type="STRING" id="1120996.SAMN02746066_01812"/>
<dbReference type="Pfam" id="PF26595">
    <property type="entry name" value="A_ENA"/>
    <property type="match status" value="1"/>
</dbReference>